<dbReference type="AlphaFoldDB" id="F2SGC2"/>
<keyword evidence="2" id="KW-1185">Reference proteome</keyword>
<proteinExistence type="predicted"/>
<name>F2SGC2_TRIRC</name>
<dbReference type="HOGENOM" id="CLU_2470677_0_0_1"/>
<dbReference type="Proteomes" id="UP000008864">
    <property type="component" value="Unassembled WGS sequence"/>
</dbReference>
<dbReference type="RefSeq" id="XP_003237527.1">
    <property type="nucleotide sequence ID" value="XM_003237479.1"/>
</dbReference>
<gene>
    <name evidence="1" type="ORF">TERG_02245</name>
</gene>
<evidence type="ECO:0000313" key="2">
    <source>
        <dbReference type="Proteomes" id="UP000008864"/>
    </source>
</evidence>
<reference evidence="2" key="1">
    <citation type="journal article" date="2012" name="MBio">
        <title>Comparative genome analysis of Trichophyton rubrum and related dermatophytes reveals candidate genes involved in infection.</title>
        <authorList>
            <person name="Martinez D.A."/>
            <person name="Oliver B.G."/>
            <person name="Graeser Y."/>
            <person name="Goldberg J.M."/>
            <person name="Li W."/>
            <person name="Martinez-Rossi N.M."/>
            <person name="Monod M."/>
            <person name="Shelest E."/>
            <person name="Barton R.C."/>
            <person name="Birch E."/>
            <person name="Brakhage A.A."/>
            <person name="Chen Z."/>
            <person name="Gurr S.J."/>
            <person name="Heiman D."/>
            <person name="Heitman J."/>
            <person name="Kosti I."/>
            <person name="Rossi A."/>
            <person name="Saif S."/>
            <person name="Samalova M."/>
            <person name="Saunders C.W."/>
            <person name="Shea T."/>
            <person name="Summerbell R.C."/>
            <person name="Xu J."/>
            <person name="Young S."/>
            <person name="Zeng Q."/>
            <person name="Birren B.W."/>
            <person name="Cuomo C.A."/>
            <person name="White T.C."/>
        </authorList>
    </citation>
    <scope>NUCLEOTIDE SEQUENCE [LARGE SCALE GENOMIC DNA]</scope>
    <source>
        <strain evidence="2">ATCC MYA-4607 / CBS 118892</strain>
    </source>
</reference>
<organism evidence="1 2">
    <name type="scientific">Trichophyton rubrum (strain ATCC MYA-4607 / CBS 118892)</name>
    <name type="common">Athlete's foot fungus</name>
    <dbReference type="NCBI Taxonomy" id="559305"/>
    <lineage>
        <taxon>Eukaryota</taxon>
        <taxon>Fungi</taxon>
        <taxon>Dikarya</taxon>
        <taxon>Ascomycota</taxon>
        <taxon>Pezizomycotina</taxon>
        <taxon>Eurotiomycetes</taxon>
        <taxon>Eurotiomycetidae</taxon>
        <taxon>Onygenales</taxon>
        <taxon>Arthrodermataceae</taxon>
        <taxon>Trichophyton</taxon>
    </lineage>
</organism>
<dbReference type="EMBL" id="GG700649">
    <property type="protein sequence ID" value="EGD85978.1"/>
    <property type="molecule type" value="Genomic_DNA"/>
</dbReference>
<evidence type="ECO:0000313" key="1">
    <source>
        <dbReference type="EMBL" id="EGD85978.1"/>
    </source>
</evidence>
<dbReference type="VEuPathDB" id="FungiDB:TERG_02245"/>
<protein>
    <submittedName>
        <fullName evidence="1">Uncharacterized protein</fullName>
    </submittedName>
</protein>
<sequence length="88" mass="9980">MANKLPKNVSAKGKIIVRLRRVIHPRDKGGRNSRRRRFRSEICKFAFERAKASANIPFVTPCEATAIVVAVYSLRKAMEVFDGTMICE</sequence>
<dbReference type="InParanoid" id="F2SGC2"/>
<accession>F2SGC2</accession>
<dbReference type="GeneID" id="10378908"/>